<dbReference type="EMBL" id="BMQN01000003">
    <property type="protein sequence ID" value="GGR92203.1"/>
    <property type="molecule type" value="Genomic_DNA"/>
</dbReference>
<keyword evidence="2" id="KW-1185">Reference proteome</keyword>
<gene>
    <name evidence="1" type="ORF">GCM10008960_18790</name>
</gene>
<evidence type="ECO:0000313" key="2">
    <source>
        <dbReference type="Proteomes" id="UP000644548"/>
    </source>
</evidence>
<accession>A0ABQ2S370</accession>
<proteinExistence type="predicted"/>
<name>A0ABQ2S370_9DEIO</name>
<dbReference type="Proteomes" id="UP000644548">
    <property type="component" value="Unassembled WGS sequence"/>
</dbReference>
<evidence type="ECO:0000313" key="1">
    <source>
        <dbReference type="EMBL" id="GGR92203.1"/>
    </source>
</evidence>
<dbReference type="RefSeq" id="WP_189072914.1">
    <property type="nucleotide sequence ID" value="NZ_BMQN01000003.1"/>
</dbReference>
<reference evidence="2" key="1">
    <citation type="journal article" date="2019" name="Int. J. Syst. Evol. Microbiol.">
        <title>The Global Catalogue of Microorganisms (GCM) 10K type strain sequencing project: providing services to taxonomists for standard genome sequencing and annotation.</title>
        <authorList>
            <consortium name="The Broad Institute Genomics Platform"/>
            <consortium name="The Broad Institute Genome Sequencing Center for Infectious Disease"/>
            <person name="Wu L."/>
            <person name="Ma J."/>
        </authorList>
    </citation>
    <scope>NUCLEOTIDE SEQUENCE [LARGE SCALE GENOMIC DNA]</scope>
    <source>
        <strain evidence="2">JCM 31405</strain>
    </source>
</reference>
<protein>
    <submittedName>
        <fullName evidence="1">Uncharacterized protein</fullName>
    </submittedName>
</protein>
<comment type="caution">
    <text evidence="1">The sequence shown here is derived from an EMBL/GenBank/DDBJ whole genome shotgun (WGS) entry which is preliminary data.</text>
</comment>
<organism evidence="1 2">
    <name type="scientific">Deinococcus sedimenti</name>
    <dbReference type="NCBI Taxonomy" id="1867090"/>
    <lineage>
        <taxon>Bacteria</taxon>
        <taxon>Thermotogati</taxon>
        <taxon>Deinococcota</taxon>
        <taxon>Deinococci</taxon>
        <taxon>Deinococcales</taxon>
        <taxon>Deinococcaceae</taxon>
        <taxon>Deinococcus</taxon>
    </lineage>
</organism>
<sequence length="54" mass="5921">MTVTVTGETTRTFTLQNSDRMTHRQEYLLDLTGLFKVTSVAAEAGGTLTLSVEQ</sequence>